<proteinExistence type="predicted"/>
<organism evidence="2">
    <name type="scientific">Mycobacterium sp. (strain MCS)</name>
    <dbReference type="NCBI Taxonomy" id="164756"/>
    <lineage>
        <taxon>Bacteria</taxon>
        <taxon>Bacillati</taxon>
        <taxon>Actinomycetota</taxon>
        <taxon>Actinomycetes</taxon>
        <taxon>Mycobacteriales</taxon>
        <taxon>Mycobacteriaceae</taxon>
        <taxon>Mycobacterium</taxon>
    </lineage>
</organism>
<feature type="compositionally biased region" description="Basic residues" evidence="1">
    <location>
        <begin position="40"/>
        <end position="51"/>
    </location>
</feature>
<dbReference type="AlphaFoldDB" id="A0A5Q5BKX5"/>
<accession>A0A5Q5BKX5</accession>
<reference evidence="2" key="1">
    <citation type="submission" date="2006-06" db="EMBL/GenBank/DDBJ databases">
        <title>Complete sequence of chromosome of Mycobacterium sp. MCS.</title>
        <authorList>
            <consortium name="US DOE Joint Genome Institute"/>
            <person name="Copeland A."/>
            <person name="Lucas S."/>
            <person name="Lapidus A."/>
            <person name="Barry K."/>
            <person name="Detter J.C."/>
            <person name="Glavina del Rio T."/>
            <person name="Hammon N."/>
            <person name="Israni S."/>
            <person name="Dalin E."/>
            <person name="Tice H."/>
            <person name="Pitluck S."/>
            <person name="Martinez M."/>
            <person name="Schmutz J."/>
            <person name="Larimer F."/>
            <person name="Land M."/>
            <person name="Hauser L."/>
            <person name="Kyrpides N."/>
            <person name="Kim E."/>
            <person name="Miller C.D."/>
            <person name="Hughes J.E."/>
            <person name="Anderson A.J."/>
            <person name="Sims R.C."/>
            <person name="Richardson P."/>
        </authorList>
    </citation>
    <scope>NUCLEOTIDE SEQUENCE [LARGE SCALE GENOMIC DNA]</scope>
    <source>
        <strain evidence="2">MCS</strain>
    </source>
</reference>
<evidence type="ECO:0000256" key="1">
    <source>
        <dbReference type="SAM" id="MobiDB-lite"/>
    </source>
</evidence>
<evidence type="ECO:0000313" key="2">
    <source>
        <dbReference type="EMBL" id="ABG09046.1"/>
    </source>
</evidence>
<dbReference type="EMBL" id="CP000384">
    <property type="protein sequence ID" value="ABG09046.1"/>
    <property type="molecule type" value="Genomic_DNA"/>
</dbReference>
<feature type="region of interest" description="Disordered" evidence="1">
    <location>
        <begin position="1"/>
        <end position="54"/>
    </location>
</feature>
<protein>
    <submittedName>
        <fullName evidence="2">Uncharacterized protein</fullName>
    </submittedName>
</protein>
<dbReference type="KEGG" id="mmc:Mmcs_2939"/>
<sequence>MGKHQTPDSVHPIEFRRNNPAPNVVPWRRAVGHPQQHHMPAGRRYHRRGGSRHATTEARWAASQRAVSRRASRGRPAFVTTITVDYLT</sequence>
<gene>
    <name evidence="2" type="ordered locus">Mmcs_2939</name>
</gene>
<name>A0A5Q5BKX5_MYCSS</name>